<comment type="caution">
    <text evidence="1">The sequence shown here is derived from an EMBL/GenBank/DDBJ whole genome shotgun (WGS) entry which is preliminary data.</text>
</comment>
<keyword evidence="2" id="KW-1185">Reference proteome</keyword>
<name>A0ACB0YH49_MELEN</name>
<evidence type="ECO:0000313" key="1">
    <source>
        <dbReference type="EMBL" id="CAK5046765.1"/>
    </source>
</evidence>
<dbReference type="Proteomes" id="UP001497535">
    <property type="component" value="Unassembled WGS sequence"/>
</dbReference>
<sequence>MEMFSSLVENVQNISENMLSGINIIQPKEEQKIASLVSNFYRQISTREDIQNLLTK</sequence>
<accession>A0ACB0YH49</accession>
<gene>
    <name evidence="1" type="ORF">MENTE1834_LOCUS12176</name>
</gene>
<reference evidence="1" key="1">
    <citation type="submission" date="2023-11" db="EMBL/GenBank/DDBJ databases">
        <authorList>
            <person name="Poullet M."/>
        </authorList>
    </citation>
    <scope>NUCLEOTIDE SEQUENCE</scope>
    <source>
        <strain evidence="1">E1834</strain>
    </source>
</reference>
<organism evidence="1 2">
    <name type="scientific">Meloidogyne enterolobii</name>
    <name type="common">Root-knot nematode worm</name>
    <name type="synonym">Meloidogyne mayaguensis</name>
    <dbReference type="NCBI Taxonomy" id="390850"/>
    <lineage>
        <taxon>Eukaryota</taxon>
        <taxon>Metazoa</taxon>
        <taxon>Ecdysozoa</taxon>
        <taxon>Nematoda</taxon>
        <taxon>Chromadorea</taxon>
        <taxon>Rhabditida</taxon>
        <taxon>Tylenchina</taxon>
        <taxon>Tylenchomorpha</taxon>
        <taxon>Tylenchoidea</taxon>
        <taxon>Meloidogynidae</taxon>
        <taxon>Meloidogyninae</taxon>
        <taxon>Meloidogyne</taxon>
    </lineage>
</organism>
<dbReference type="EMBL" id="CAVMJV010000012">
    <property type="protein sequence ID" value="CAK5046765.1"/>
    <property type="molecule type" value="Genomic_DNA"/>
</dbReference>
<protein>
    <submittedName>
        <fullName evidence="1">Uncharacterized protein</fullName>
    </submittedName>
</protein>
<evidence type="ECO:0000313" key="2">
    <source>
        <dbReference type="Proteomes" id="UP001497535"/>
    </source>
</evidence>
<proteinExistence type="predicted"/>